<accession>A0A1J5P2V5</accession>
<comment type="caution">
    <text evidence="2">The sequence shown here is derived from an EMBL/GenBank/DDBJ whole genome shotgun (WGS) entry which is preliminary data.</text>
</comment>
<name>A0A1J5P2V5_9ZZZZ</name>
<sequence length="113" mass="12161">MSVARQSRRNSHTTPTTSSTASSRVFSTSCSDARMVVVRSDMMRTSIAAGIEASSCGSAAFTPSTAVMMLAPGWRKMMSSTACSPLARPMFWLFCKPSNTLATWSRRIGAPSR</sequence>
<feature type="compositionally biased region" description="Basic residues" evidence="1">
    <location>
        <begin position="1"/>
        <end position="11"/>
    </location>
</feature>
<reference evidence="2" key="1">
    <citation type="submission" date="2016-10" db="EMBL/GenBank/DDBJ databases">
        <title>Sequence of Gallionella enrichment culture.</title>
        <authorList>
            <person name="Poehlein A."/>
            <person name="Muehling M."/>
            <person name="Daniel R."/>
        </authorList>
    </citation>
    <scope>NUCLEOTIDE SEQUENCE</scope>
</reference>
<protein>
    <submittedName>
        <fullName evidence="2">Uncharacterized protein</fullName>
    </submittedName>
</protein>
<feature type="compositionally biased region" description="Low complexity" evidence="1">
    <location>
        <begin position="12"/>
        <end position="25"/>
    </location>
</feature>
<feature type="region of interest" description="Disordered" evidence="1">
    <location>
        <begin position="1"/>
        <end position="25"/>
    </location>
</feature>
<gene>
    <name evidence="2" type="ORF">GALL_530470</name>
</gene>
<evidence type="ECO:0000313" key="2">
    <source>
        <dbReference type="EMBL" id="OIQ65394.1"/>
    </source>
</evidence>
<dbReference type="EMBL" id="MLJW01007360">
    <property type="protein sequence ID" value="OIQ65394.1"/>
    <property type="molecule type" value="Genomic_DNA"/>
</dbReference>
<organism evidence="2">
    <name type="scientific">mine drainage metagenome</name>
    <dbReference type="NCBI Taxonomy" id="410659"/>
    <lineage>
        <taxon>unclassified sequences</taxon>
        <taxon>metagenomes</taxon>
        <taxon>ecological metagenomes</taxon>
    </lineage>
</organism>
<proteinExistence type="predicted"/>
<evidence type="ECO:0000256" key="1">
    <source>
        <dbReference type="SAM" id="MobiDB-lite"/>
    </source>
</evidence>
<dbReference type="AlphaFoldDB" id="A0A1J5P2V5"/>